<sequence length="244" mass="27812">MEENLTSTSSKLCSWDDSDSYQERSTETTDDIRNREMEHTIERILQEDLSNLVSKVVGFEEIGEYKEIAGKVEEFITLSTKYASATDDDEDPDQQKRRLCKKVWSWLNWDQEGSKIITEHTMYLCVVNYLFLVGMVLAENEHEAQGTAIQRRIMPHPGCGVGCDSKASIRCDIALQCRDLNVDIQQEYESFKPDSNLSGDEYGPDKKQKGDDPKSAEGEGLDKFRDQVKNAFGFVKVKKSPKDD</sequence>
<dbReference type="OrthoDB" id="5584477at2759"/>
<feature type="compositionally biased region" description="Basic and acidic residues" evidence="1">
    <location>
        <begin position="21"/>
        <end position="33"/>
    </location>
</feature>
<evidence type="ECO:0000256" key="1">
    <source>
        <dbReference type="SAM" id="MobiDB-lite"/>
    </source>
</evidence>
<proteinExistence type="predicted"/>
<dbReference type="AlphaFoldDB" id="A0A9W8AU18"/>
<accession>A0A9W8AU18</accession>
<reference evidence="2" key="1">
    <citation type="submission" date="2022-07" db="EMBL/GenBank/DDBJ databases">
        <title>Phylogenomic reconstructions and comparative analyses of Kickxellomycotina fungi.</title>
        <authorList>
            <person name="Reynolds N.K."/>
            <person name="Stajich J.E."/>
            <person name="Barry K."/>
            <person name="Grigoriev I.V."/>
            <person name="Crous P."/>
            <person name="Smith M.E."/>
        </authorList>
    </citation>
    <scope>NUCLEOTIDE SEQUENCE</scope>
    <source>
        <strain evidence="2">RSA 1196</strain>
    </source>
</reference>
<feature type="compositionally biased region" description="Polar residues" evidence="1">
    <location>
        <begin position="1"/>
        <end position="12"/>
    </location>
</feature>
<feature type="region of interest" description="Disordered" evidence="1">
    <location>
        <begin position="1"/>
        <end position="33"/>
    </location>
</feature>
<comment type="caution">
    <text evidence="2">The sequence shown here is derived from an EMBL/GenBank/DDBJ whole genome shotgun (WGS) entry which is preliminary data.</text>
</comment>
<feature type="region of interest" description="Disordered" evidence="1">
    <location>
        <begin position="192"/>
        <end position="224"/>
    </location>
</feature>
<gene>
    <name evidence="2" type="ORF">IWQ62_003302</name>
</gene>
<organism evidence="2 3">
    <name type="scientific">Dispira parvispora</name>
    <dbReference type="NCBI Taxonomy" id="1520584"/>
    <lineage>
        <taxon>Eukaryota</taxon>
        <taxon>Fungi</taxon>
        <taxon>Fungi incertae sedis</taxon>
        <taxon>Zoopagomycota</taxon>
        <taxon>Kickxellomycotina</taxon>
        <taxon>Dimargaritomycetes</taxon>
        <taxon>Dimargaritales</taxon>
        <taxon>Dimargaritaceae</taxon>
        <taxon>Dispira</taxon>
    </lineage>
</organism>
<evidence type="ECO:0000313" key="2">
    <source>
        <dbReference type="EMBL" id="KAJ1963170.1"/>
    </source>
</evidence>
<name>A0A9W8AU18_9FUNG</name>
<keyword evidence="3" id="KW-1185">Reference proteome</keyword>
<protein>
    <submittedName>
        <fullName evidence="2">Uncharacterized protein</fullName>
    </submittedName>
</protein>
<dbReference type="Proteomes" id="UP001150925">
    <property type="component" value="Unassembled WGS sequence"/>
</dbReference>
<feature type="compositionally biased region" description="Basic and acidic residues" evidence="1">
    <location>
        <begin position="203"/>
        <end position="224"/>
    </location>
</feature>
<dbReference type="EMBL" id="JANBPY010000861">
    <property type="protein sequence ID" value="KAJ1963170.1"/>
    <property type="molecule type" value="Genomic_DNA"/>
</dbReference>
<feature type="non-terminal residue" evidence="2">
    <location>
        <position position="244"/>
    </location>
</feature>
<evidence type="ECO:0000313" key="3">
    <source>
        <dbReference type="Proteomes" id="UP001150925"/>
    </source>
</evidence>